<dbReference type="GO" id="GO:0020037">
    <property type="term" value="F:heme binding"/>
    <property type="evidence" value="ECO:0007669"/>
    <property type="project" value="InterPro"/>
</dbReference>
<keyword evidence="1 4" id="KW-0349">Heme</keyword>
<evidence type="ECO:0000256" key="5">
    <source>
        <dbReference type="SAM" id="Phobius"/>
    </source>
</evidence>
<gene>
    <name evidence="7" type="ORF">LU635_04050</name>
</gene>
<dbReference type="InterPro" id="IPR051459">
    <property type="entry name" value="Cytochrome_c-type_DH"/>
</dbReference>
<keyword evidence="3 4" id="KW-0408">Iron</keyword>
<dbReference type="GO" id="GO:0009055">
    <property type="term" value="F:electron transfer activity"/>
    <property type="evidence" value="ECO:0007669"/>
    <property type="project" value="InterPro"/>
</dbReference>
<keyword evidence="5" id="KW-0812">Transmembrane</keyword>
<evidence type="ECO:0000256" key="1">
    <source>
        <dbReference type="ARBA" id="ARBA00022617"/>
    </source>
</evidence>
<dbReference type="PANTHER" id="PTHR35008:SF9">
    <property type="entry name" value="CYTOCHROME C DOMAIN-CONTAINING PROTEIN"/>
    <property type="match status" value="1"/>
</dbReference>
<proteinExistence type="predicted"/>
<keyword evidence="2 4" id="KW-0479">Metal-binding</keyword>
<dbReference type="Pfam" id="PF00034">
    <property type="entry name" value="Cytochrom_C"/>
    <property type="match status" value="1"/>
</dbReference>
<keyword evidence="5" id="KW-1133">Transmembrane helix</keyword>
<sequence>MNAFRALARSISVVFVTVAGLIVVILLGTFLYHQNPGLFAGASEEIWQPKDPAAEIAGGFIEPYVEYGYLLITETSAHIGPMAEDPKMHFAGNNLACVNCHLKAGTQAGSGSWIGVTERFPQFRGRSNSEGTIEDRVNGCMERSMNGKKLPEASKEMKAIVTYMEWLGEGLPKEREKEFKGFPQIEIPDMVVDLQKGKTLYLKECAVCHGEDGQGQKSNDPSIAYLYPPLWGEDSFNDGAGMHRVLTAAQFIRSNMPFEQATWDAPKLSDEEAYHLAGYINSFSRPHKQHLELDFPDRKLKPVSTPYGPWADDFSAEQHRSGPFPPIIEFYKKKYNLTKTK</sequence>
<keyword evidence="8" id="KW-1185">Reference proteome</keyword>
<dbReference type="Proteomes" id="UP001139344">
    <property type="component" value="Unassembled WGS sequence"/>
</dbReference>
<feature type="domain" description="Cytochrome c" evidence="6">
    <location>
        <begin position="192"/>
        <end position="284"/>
    </location>
</feature>
<accession>A0A9X2A4Z7</accession>
<reference evidence="7" key="1">
    <citation type="submission" date="2021-12" db="EMBL/GenBank/DDBJ databases">
        <title>Description of Gramella crocea sp. nov., a new bacterium isolated from activated sludge.</title>
        <authorList>
            <person name="Zhang X."/>
        </authorList>
    </citation>
    <scope>NUCLEOTIDE SEQUENCE</scope>
    <source>
        <strain evidence="7">YB25</strain>
    </source>
</reference>
<dbReference type="GO" id="GO:0046872">
    <property type="term" value="F:metal ion binding"/>
    <property type="evidence" value="ECO:0007669"/>
    <property type="project" value="UniProtKB-KW"/>
</dbReference>
<dbReference type="InterPro" id="IPR009056">
    <property type="entry name" value="Cyt_c-like_dom"/>
</dbReference>
<dbReference type="Gene3D" id="1.10.760.10">
    <property type="entry name" value="Cytochrome c-like domain"/>
    <property type="match status" value="2"/>
</dbReference>
<evidence type="ECO:0000313" key="8">
    <source>
        <dbReference type="Proteomes" id="UP001139344"/>
    </source>
</evidence>
<feature type="transmembrane region" description="Helical" evidence="5">
    <location>
        <begin position="12"/>
        <end position="32"/>
    </location>
</feature>
<organism evidence="7 8">
    <name type="scientific">Christiangramia crocea</name>
    <dbReference type="NCBI Taxonomy" id="2904124"/>
    <lineage>
        <taxon>Bacteria</taxon>
        <taxon>Pseudomonadati</taxon>
        <taxon>Bacteroidota</taxon>
        <taxon>Flavobacteriia</taxon>
        <taxon>Flavobacteriales</taxon>
        <taxon>Flavobacteriaceae</taxon>
        <taxon>Christiangramia</taxon>
    </lineage>
</organism>
<keyword evidence="5" id="KW-0472">Membrane</keyword>
<protein>
    <submittedName>
        <fullName evidence="7">C-type cytochrome</fullName>
    </submittedName>
</protein>
<evidence type="ECO:0000256" key="2">
    <source>
        <dbReference type="ARBA" id="ARBA00022723"/>
    </source>
</evidence>
<dbReference type="SUPFAM" id="SSF46626">
    <property type="entry name" value="Cytochrome c"/>
    <property type="match status" value="2"/>
</dbReference>
<evidence type="ECO:0000313" key="7">
    <source>
        <dbReference type="EMBL" id="MCG9970800.1"/>
    </source>
</evidence>
<dbReference type="RefSeq" id="WP_240096445.1">
    <property type="nucleotide sequence ID" value="NZ_JAJSON010000012.1"/>
</dbReference>
<evidence type="ECO:0000259" key="6">
    <source>
        <dbReference type="PROSITE" id="PS51007"/>
    </source>
</evidence>
<evidence type="ECO:0000256" key="3">
    <source>
        <dbReference type="ARBA" id="ARBA00023004"/>
    </source>
</evidence>
<dbReference type="PROSITE" id="PS51007">
    <property type="entry name" value="CYTC"/>
    <property type="match status" value="1"/>
</dbReference>
<comment type="caution">
    <text evidence="7">The sequence shown here is derived from an EMBL/GenBank/DDBJ whole genome shotgun (WGS) entry which is preliminary data.</text>
</comment>
<dbReference type="EMBL" id="JAJSON010000012">
    <property type="protein sequence ID" value="MCG9970800.1"/>
    <property type="molecule type" value="Genomic_DNA"/>
</dbReference>
<evidence type="ECO:0000256" key="4">
    <source>
        <dbReference type="PROSITE-ProRule" id="PRU00433"/>
    </source>
</evidence>
<dbReference type="AlphaFoldDB" id="A0A9X2A4Z7"/>
<name>A0A9X2A4Z7_9FLAO</name>
<dbReference type="InterPro" id="IPR036909">
    <property type="entry name" value="Cyt_c-like_dom_sf"/>
</dbReference>
<dbReference type="PANTHER" id="PTHR35008">
    <property type="entry name" value="BLL4482 PROTEIN-RELATED"/>
    <property type="match status" value="1"/>
</dbReference>
<dbReference type="Pfam" id="PF21342">
    <property type="entry name" value="SoxA-TsdA_cyt-c"/>
    <property type="match status" value="1"/>
</dbReference>